<dbReference type="CDD" id="cd02980">
    <property type="entry name" value="TRX_Fd_family"/>
    <property type="match status" value="1"/>
</dbReference>
<sequence>MNAIQHSRWVIVTAPTDRGTDPRDQVLGALSTLRDRHPDTVFVTAVLGGSGTSVTTALDEAAASAATEVVVVSAQTVLDRKIDAWFRRVIGHWLREHSGERIPDVRIANPLSDTANYADLLDAAICGPTTAARTTTAPLTSPSWDEVPGFARHVMVCRGPRCSARGGPETAQALDEALEARGLGDDDVLVTQTGCLFPCSQAPVVAVYPDNTWYAGLHTERVERFVDEHLVEGRPVTEWHGARR</sequence>
<dbReference type="Pfam" id="PF01257">
    <property type="entry name" value="2Fe-2S_thioredx"/>
    <property type="match status" value="1"/>
</dbReference>
<dbReference type="OrthoDB" id="9800597at2"/>
<dbReference type="AlphaFoldDB" id="A0A541BPR4"/>
<name>A0A541BPR4_9NOCA</name>
<dbReference type="InterPro" id="IPR036249">
    <property type="entry name" value="Thioredoxin-like_sf"/>
</dbReference>
<accession>A0A541BPR4</accession>
<organism evidence="1 2">
    <name type="scientific">Rhodococcus spelaei</name>
    <dbReference type="NCBI Taxonomy" id="2546320"/>
    <lineage>
        <taxon>Bacteria</taxon>
        <taxon>Bacillati</taxon>
        <taxon>Actinomycetota</taxon>
        <taxon>Actinomycetes</taxon>
        <taxon>Mycobacteriales</taxon>
        <taxon>Nocardiaceae</taxon>
        <taxon>Rhodococcus</taxon>
    </lineage>
</organism>
<protein>
    <submittedName>
        <fullName evidence="1">(2Fe-2S) ferredoxin domain-containing protein</fullName>
    </submittedName>
</protein>
<comment type="caution">
    <text evidence="1">The sequence shown here is derived from an EMBL/GenBank/DDBJ whole genome shotgun (WGS) entry which is preliminary data.</text>
</comment>
<dbReference type="Gene3D" id="3.40.30.10">
    <property type="entry name" value="Glutaredoxin"/>
    <property type="match status" value="1"/>
</dbReference>
<dbReference type="Proteomes" id="UP000316256">
    <property type="component" value="Unassembled WGS sequence"/>
</dbReference>
<dbReference type="RefSeq" id="WP_142096515.1">
    <property type="nucleotide sequence ID" value="NZ_VIGH01000002.1"/>
</dbReference>
<reference evidence="1 2" key="1">
    <citation type="submission" date="2019-06" db="EMBL/GenBank/DDBJ databases">
        <title>Rhodococcus spaelei sp. nov., isolated from a cave.</title>
        <authorList>
            <person name="Lee S.D."/>
        </authorList>
    </citation>
    <scope>NUCLEOTIDE SEQUENCE [LARGE SCALE GENOMIC DNA]</scope>
    <source>
        <strain evidence="1 2">C9-5</strain>
    </source>
</reference>
<dbReference type="SUPFAM" id="SSF52833">
    <property type="entry name" value="Thioredoxin-like"/>
    <property type="match status" value="1"/>
</dbReference>
<keyword evidence="2" id="KW-1185">Reference proteome</keyword>
<evidence type="ECO:0000313" key="2">
    <source>
        <dbReference type="Proteomes" id="UP000316256"/>
    </source>
</evidence>
<evidence type="ECO:0000313" key="1">
    <source>
        <dbReference type="EMBL" id="TQF74292.1"/>
    </source>
</evidence>
<gene>
    <name evidence="1" type="ORF">FK531_06545</name>
</gene>
<proteinExistence type="predicted"/>
<dbReference type="EMBL" id="VIGH01000002">
    <property type="protein sequence ID" value="TQF74292.1"/>
    <property type="molecule type" value="Genomic_DNA"/>
</dbReference>